<feature type="chain" id="PRO_5004545848" evidence="2">
    <location>
        <begin position="43"/>
        <end position="142"/>
    </location>
</feature>
<reference evidence="3 4" key="1">
    <citation type="journal article" date="2012" name="Appl. Environ. Microbiol.">
        <title>Draft genome sequence of a psychrotolerant sulfur-oxidizing bacterium, Sulfuricella denitrificans skB26, and proteomic insights into cold adaptation.</title>
        <authorList>
            <person name="Watanabe T."/>
            <person name="Kojima H."/>
            <person name="Fukui M."/>
        </authorList>
    </citation>
    <scope>NUCLEOTIDE SEQUENCE [LARGE SCALE GENOMIC DNA]</scope>
    <source>
        <strain evidence="4">skB26</strain>
    </source>
</reference>
<dbReference type="Proteomes" id="UP000015559">
    <property type="component" value="Chromosome"/>
</dbReference>
<keyword evidence="2" id="KW-0732">Signal</keyword>
<accession>S6AB30</accession>
<proteinExistence type="predicted"/>
<gene>
    <name evidence="3" type="ORF">SCD_n00404</name>
</gene>
<evidence type="ECO:0000313" key="4">
    <source>
        <dbReference type="Proteomes" id="UP000015559"/>
    </source>
</evidence>
<feature type="signal peptide" evidence="2">
    <location>
        <begin position="1"/>
        <end position="42"/>
    </location>
</feature>
<name>S6AB30_SULDS</name>
<evidence type="ECO:0000256" key="1">
    <source>
        <dbReference type="SAM" id="MobiDB-lite"/>
    </source>
</evidence>
<feature type="compositionally biased region" description="Basic and acidic residues" evidence="1">
    <location>
        <begin position="88"/>
        <end position="110"/>
    </location>
</feature>
<feature type="region of interest" description="Disordered" evidence="1">
    <location>
        <begin position="42"/>
        <end position="61"/>
    </location>
</feature>
<keyword evidence="4" id="KW-1185">Reference proteome</keyword>
<dbReference type="AlphaFoldDB" id="S6AB30"/>
<protein>
    <submittedName>
        <fullName evidence="3">Uncharacterized protein</fullName>
    </submittedName>
</protein>
<dbReference type="KEGG" id="sdr:SCD_n00404"/>
<organism evidence="3 4">
    <name type="scientific">Sulfuricella denitrificans (strain DSM 22764 / NBRC 105220 / skB26)</name>
    <dbReference type="NCBI Taxonomy" id="1163617"/>
    <lineage>
        <taxon>Bacteria</taxon>
        <taxon>Pseudomonadati</taxon>
        <taxon>Pseudomonadota</taxon>
        <taxon>Betaproteobacteria</taxon>
        <taxon>Nitrosomonadales</taxon>
        <taxon>Sulfuricellaceae</taxon>
        <taxon>Sulfuricella</taxon>
    </lineage>
</organism>
<dbReference type="STRING" id="1163617.SCD_n00404"/>
<dbReference type="HOGENOM" id="CLU_1947728_0_0_4"/>
<feature type="compositionally biased region" description="Gly residues" evidence="1">
    <location>
        <begin position="111"/>
        <end position="142"/>
    </location>
</feature>
<evidence type="ECO:0000313" key="3">
    <source>
        <dbReference type="EMBL" id="BAN34253.1"/>
    </source>
</evidence>
<sequence length="142" mass="14946">MHSMDTTDNPTDTAKNAAMKHPGFVAAPLLALSLLASAGAEANEYPPHDLPLQLAQNQSAEERAALREQLGNRMREISPAEQSLMRDSAYDGRKRIENGEEARTEQRGGRNEGGYGRGLESRQGGGGMGGGGGRGTGGGRGR</sequence>
<evidence type="ECO:0000256" key="2">
    <source>
        <dbReference type="SAM" id="SignalP"/>
    </source>
</evidence>
<feature type="region of interest" description="Disordered" evidence="1">
    <location>
        <begin position="69"/>
        <end position="142"/>
    </location>
</feature>
<dbReference type="EMBL" id="AP013066">
    <property type="protein sequence ID" value="BAN34253.1"/>
    <property type="molecule type" value="Genomic_DNA"/>
</dbReference>